<name>A0A1F6A9K3_9BACT</name>
<dbReference type="AlphaFoldDB" id="A0A1F6A9K3"/>
<evidence type="ECO:0000313" key="4">
    <source>
        <dbReference type="Proteomes" id="UP000177092"/>
    </source>
</evidence>
<organism evidence="3 4">
    <name type="scientific">Candidatus Gottesmanbacteria bacterium RIFCSPHIGHO2_02_FULL_40_13</name>
    <dbReference type="NCBI Taxonomy" id="1798384"/>
    <lineage>
        <taxon>Bacteria</taxon>
        <taxon>Candidatus Gottesmaniibacteriota</taxon>
    </lineage>
</organism>
<proteinExistence type="predicted"/>
<dbReference type="Proteomes" id="UP000177092">
    <property type="component" value="Unassembled WGS sequence"/>
</dbReference>
<keyword evidence="1" id="KW-0732">Signal</keyword>
<dbReference type="InterPro" id="IPR043725">
    <property type="entry name" value="DUF5667"/>
</dbReference>
<reference evidence="3 4" key="1">
    <citation type="journal article" date="2016" name="Nat. Commun.">
        <title>Thousands of microbial genomes shed light on interconnected biogeochemical processes in an aquifer system.</title>
        <authorList>
            <person name="Anantharaman K."/>
            <person name="Brown C.T."/>
            <person name="Hug L.A."/>
            <person name="Sharon I."/>
            <person name="Castelle C.J."/>
            <person name="Probst A.J."/>
            <person name="Thomas B.C."/>
            <person name="Singh A."/>
            <person name="Wilkins M.J."/>
            <person name="Karaoz U."/>
            <person name="Brodie E.L."/>
            <person name="Williams K.H."/>
            <person name="Hubbard S.S."/>
            <person name="Banfield J.F."/>
        </authorList>
    </citation>
    <scope>NUCLEOTIDE SEQUENCE [LARGE SCALE GENOMIC DNA]</scope>
</reference>
<dbReference type="EMBL" id="MFJN01000023">
    <property type="protein sequence ID" value="OGG21381.1"/>
    <property type="molecule type" value="Genomic_DNA"/>
</dbReference>
<evidence type="ECO:0000313" key="3">
    <source>
        <dbReference type="EMBL" id="OGG21381.1"/>
    </source>
</evidence>
<accession>A0A1F6A9K3</accession>
<gene>
    <name evidence="3" type="ORF">A3D03_05675</name>
</gene>
<feature type="chain" id="PRO_5009522965" description="DUF5667 domain-containing protein" evidence="1">
    <location>
        <begin position="24"/>
        <end position="181"/>
    </location>
</feature>
<dbReference type="STRING" id="1798384.A3D03_05675"/>
<dbReference type="Pfam" id="PF18915">
    <property type="entry name" value="DUF5667"/>
    <property type="match status" value="1"/>
</dbReference>
<evidence type="ECO:0000256" key="1">
    <source>
        <dbReference type="SAM" id="SignalP"/>
    </source>
</evidence>
<sequence>MKKSLFLVLFLGLMFYKVSEVNAQVTPTITPLPQELVEYNLPYPGLLPDNSLYFIKSFRDQLLLWTTRSEVKKANLYLLLADKNLVMGKTLWEKGNEDLSIRTFEKGERYLLTGVITLQTIKNREDLPPGLRDKFELSGKKHGIVLNSVKDLIKDERWVQSMETTLNLLHQAMQLNLKLKP</sequence>
<feature type="domain" description="DUF5667" evidence="2">
    <location>
        <begin position="45"/>
        <end position="153"/>
    </location>
</feature>
<protein>
    <recommendedName>
        <fullName evidence="2">DUF5667 domain-containing protein</fullName>
    </recommendedName>
</protein>
<comment type="caution">
    <text evidence="3">The sequence shown here is derived from an EMBL/GenBank/DDBJ whole genome shotgun (WGS) entry which is preliminary data.</text>
</comment>
<evidence type="ECO:0000259" key="2">
    <source>
        <dbReference type="Pfam" id="PF18915"/>
    </source>
</evidence>
<feature type="signal peptide" evidence="1">
    <location>
        <begin position="1"/>
        <end position="23"/>
    </location>
</feature>